<feature type="domain" description="Metallo-beta-lactamase" evidence="5">
    <location>
        <begin position="32"/>
        <end position="257"/>
    </location>
</feature>
<dbReference type="SMART" id="SM00849">
    <property type="entry name" value="Lactamase_B"/>
    <property type="match status" value="1"/>
</dbReference>
<keyword evidence="7" id="KW-1185">Reference proteome</keyword>
<reference evidence="6" key="2">
    <citation type="submission" date="2020-09" db="EMBL/GenBank/DDBJ databases">
        <authorList>
            <person name="Sun Q."/>
            <person name="Ohkuma M."/>
        </authorList>
    </citation>
    <scope>NUCLEOTIDE SEQUENCE</scope>
    <source>
        <strain evidence="6">JCM 3313</strain>
    </source>
</reference>
<dbReference type="PANTHER" id="PTHR42978">
    <property type="entry name" value="QUORUM-QUENCHING LACTONASE YTNP-RELATED-RELATED"/>
    <property type="match status" value="1"/>
</dbReference>
<accession>A0A918EAF7</accession>
<dbReference type="AlphaFoldDB" id="A0A918EAF7"/>
<evidence type="ECO:0000256" key="1">
    <source>
        <dbReference type="ARBA" id="ARBA00007749"/>
    </source>
</evidence>
<dbReference type="RefSeq" id="WP_189221063.1">
    <property type="nucleotide sequence ID" value="NZ_BMRG01000001.1"/>
</dbReference>
<proteinExistence type="inferred from homology"/>
<evidence type="ECO:0000313" key="7">
    <source>
        <dbReference type="Proteomes" id="UP000639606"/>
    </source>
</evidence>
<evidence type="ECO:0000256" key="3">
    <source>
        <dbReference type="ARBA" id="ARBA00022801"/>
    </source>
</evidence>
<dbReference type="InterPro" id="IPR036866">
    <property type="entry name" value="RibonucZ/Hydroxyglut_hydro"/>
</dbReference>
<dbReference type="Pfam" id="PF00753">
    <property type="entry name" value="Lactamase_B"/>
    <property type="match status" value="1"/>
</dbReference>
<reference evidence="6" key="1">
    <citation type="journal article" date="2014" name="Int. J. Syst. Evol. Microbiol.">
        <title>Complete genome sequence of Corynebacterium casei LMG S-19264T (=DSM 44701T), isolated from a smear-ripened cheese.</title>
        <authorList>
            <consortium name="US DOE Joint Genome Institute (JGI-PGF)"/>
            <person name="Walter F."/>
            <person name="Albersmeier A."/>
            <person name="Kalinowski J."/>
            <person name="Ruckert C."/>
        </authorList>
    </citation>
    <scope>NUCLEOTIDE SEQUENCE</scope>
    <source>
        <strain evidence="6">JCM 3313</strain>
    </source>
</reference>
<name>A0A918EAF7_9PSEU</name>
<keyword evidence="2" id="KW-0479">Metal-binding</keyword>
<dbReference type="GO" id="GO:0046872">
    <property type="term" value="F:metal ion binding"/>
    <property type="evidence" value="ECO:0007669"/>
    <property type="project" value="UniProtKB-KW"/>
</dbReference>
<evidence type="ECO:0000259" key="5">
    <source>
        <dbReference type="SMART" id="SM00849"/>
    </source>
</evidence>
<dbReference type="GO" id="GO:0016787">
    <property type="term" value="F:hydrolase activity"/>
    <property type="evidence" value="ECO:0007669"/>
    <property type="project" value="UniProtKB-KW"/>
</dbReference>
<dbReference type="EMBL" id="BMRG01000001">
    <property type="protein sequence ID" value="GGP34503.1"/>
    <property type="molecule type" value="Genomic_DNA"/>
</dbReference>
<evidence type="ECO:0000256" key="2">
    <source>
        <dbReference type="ARBA" id="ARBA00022723"/>
    </source>
</evidence>
<protein>
    <submittedName>
        <fullName evidence="6">MBL fold metallo-hydrolase</fullName>
    </submittedName>
</protein>
<dbReference type="PANTHER" id="PTHR42978:SF3">
    <property type="entry name" value="BLR3078 PROTEIN"/>
    <property type="match status" value="1"/>
</dbReference>
<keyword evidence="4" id="KW-0862">Zinc</keyword>
<organism evidence="6 7">
    <name type="scientific">Saccharothrix coeruleofusca</name>
    <dbReference type="NCBI Taxonomy" id="33919"/>
    <lineage>
        <taxon>Bacteria</taxon>
        <taxon>Bacillati</taxon>
        <taxon>Actinomycetota</taxon>
        <taxon>Actinomycetes</taxon>
        <taxon>Pseudonocardiales</taxon>
        <taxon>Pseudonocardiaceae</taxon>
        <taxon>Saccharothrix</taxon>
    </lineage>
</organism>
<evidence type="ECO:0000256" key="4">
    <source>
        <dbReference type="ARBA" id="ARBA00022833"/>
    </source>
</evidence>
<comment type="caution">
    <text evidence="6">The sequence shown here is derived from an EMBL/GenBank/DDBJ whole genome shotgun (WGS) entry which is preliminary data.</text>
</comment>
<dbReference type="SUPFAM" id="SSF56281">
    <property type="entry name" value="Metallo-hydrolase/oxidoreductase"/>
    <property type="match status" value="1"/>
</dbReference>
<gene>
    <name evidence="6" type="ORF">GCM10010185_01410</name>
</gene>
<dbReference type="InterPro" id="IPR051013">
    <property type="entry name" value="MBL_superfamily_lactonases"/>
</dbReference>
<evidence type="ECO:0000313" key="6">
    <source>
        <dbReference type="EMBL" id="GGP34503.1"/>
    </source>
</evidence>
<dbReference type="CDD" id="cd07742">
    <property type="entry name" value="metallo-hydrolase-like_MBL-fold"/>
    <property type="match status" value="1"/>
</dbReference>
<comment type="similarity">
    <text evidence="1">Belongs to the metallo-beta-lactamase superfamily.</text>
</comment>
<dbReference type="Proteomes" id="UP000639606">
    <property type="component" value="Unassembled WGS sequence"/>
</dbReference>
<sequence length="271" mass="30616">MKAHHLNCGTMRPFGGRLVSGRGSAFATAELVCHCLLLETDDGLVLVDTGIGLEDIRDPSPTLPWYWRAVARPSLDESETALRQVERLGFRAEDVRHVVLTHMDLDHAGGLRDFPHAEVHVLREELDGLLEPASKARYPLGQRAHGPKWRPYEPTGERWFGFDGVREFRPDVLLVPLIGHTRGHTGVAVRTGGKWLLHAGDSYFFHGQLEERPSCPPGLALLEKGMETVRDLRLSNLERLRELVRDHRSEVDVFSAHDPVELARHQLHRTR</sequence>
<dbReference type="Gene3D" id="3.60.15.10">
    <property type="entry name" value="Ribonuclease Z/Hydroxyacylglutathione hydrolase-like"/>
    <property type="match status" value="1"/>
</dbReference>
<dbReference type="InterPro" id="IPR001279">
    <property type="entry name" value="Metallo-B-lactamas"/>
</dbReference>
<keyword evidence="3" id="KW-0378">Hydrolase</keyword>